<reference evidence="2" key="1">
    <citation type="submission" date="2021-06" db="EMBL/GenBank/DDBJ databases">
        <authorList>
            <person name="Kallberg Y."/>
            <person name="Tangrot J."/>
            <person name="Rosling A."/>
        </authorList>
    </citation>
    <scope>NUCLEOTIDE SEQUENCE</scope>
    <source>
        <strain evidence="2">MA453B</strain>
    </source>
</reference>
<dbReference type="PANTHER" id="PTHR33604">
    <property type="entry name" value="OSJNBA0004B13.7 PROTEIN"/>
    <property type="match status" value="1"/>
</dbReference>
<protein>
    <submittedName>
        <fullName evidence="2">13035_t:CDS:1</fullName>
    </submittedName>
</protein>
<organism evidence="2 3">
    <name type="scientific">Dentiscutata erythropus</name>
    <dbReference type="NCBI Taxonomy" id="1348616"/>
    <lineage>
        <taxon>Eukaryota</taxon>
        <taxon>Fungi</taxon>
        <taxon>Fungi incertae sedis</taxon>
        <taxon>Mucoromycota</taxon>
        <taxon>Glomeromycotina</taxon>
        <taxon>Glomeromycetes</taxon>
        <taxon>Diversisporales</taxon>
        <taxon>Gigasporaceae</taxon>
        <taxon>Dentiscutata</taxon>
    </lineage>
</organism>
<dbReference type="Gene3D" id="3.90.550.10">
    <property type="entry name" value="Spore Coat Polysaccharide Biosynthesis Protein SpsA, Chain A"/>
    <property type="match status" value="1"/>
</dbReference>
<evidence type="ECO:0000313" key="3">
    <source>
        <dbReference type="Proteomes" id="UP000789405"/>
    </source>
</evidence>
<gene>
    <name evidence="2" type="ORF">DERYTH_LOCUS14390</name>
</gene>
<keyword evidence="1" id="KW-0472">Membrane</keyword>
<dbReference type="InterPro" id="IPR029044">
    <property type="entry name" value="Nucleotide-diphossugar_trans"/>
</dbReference>
<dbReference type="OrthoDB" id="2020070at2759"/>
<dbReference type="PANTHER" id="PTHR33604:SF1">
    <property type="entry name" value="GLYCOSYLTRANSFERASE FAMILY PROTEIN 2"/>
    <property type="match status" value="1"/>
</dbReference>
<dbReference type="EMBL" id="CAJVPY010010812">
    <property type="protein sequence ID" value="CAG8721971.1"/>
    <property type="molecule type" value="Genomic_DNA"/>
</dbReference>
<feature type="transmembrane region" description="Helical" evidence="1">
    <location>
        <begin position="26"/>
        <end position="47"/>
    </location>
</feature>
<sequence length="605" mass="69936">MAYSDRISYRSLYQKQTYSIWKFPRLFRSIAACLSLVFFIVIPFIHLNKRHIDSNSSLFHKVNDHKPHKPLFNSISNNIIVIVDGDQQATSLQPIYCKLSKKAENVYTHVIVTGKNRGMGGTRLIRFNSLFSNCDVSVYDLELRKGISSNENILPLVFQGINHAIDQIRPDVLIYINDPENEAMRGVDAALVAASQSNNNITKISIPIEHTKHLLWLPDLSIEALKNWNSPKIQLQVITQNRPQSLERLMQSLNSSIYFGDDISLAINMDRGADPVTIKLCQTFKWTFGHKFVRHRVVQGGLLTAVVESYYPTDYNEYAILLEDDVELSPFYYIWAKYAVLKYRYGIDKSLSGRILRGTIYPNQSPYLSQVPCSWGALYFPEIWHEFRIYQNARLNDIHGLNLQKVIVPESRSNRWKASWKRFFIELVYLRGYVMLYPNYEDFVSFSTNHLEKGVHNRKDKKEVKEVFGLPLMDKDIVLDGLPGGRLPNFKDLPTMDLWGKVTPIKELIQRGHKLHLKISHCPPNDFDELTYDPQDLLCVDEETVRIKMNKQSESEIDEILNTSKGTEIIEQIIKEDNHAEKPTIDDKISILDGEEKNIPLKMRK</sequence>
<dbReference type="AlphaFoldDB" id="A0A9N9NCD9"/>
<name>A0A9N9NCD9_9GLOM</name>
<keyword evidence="3" id="KW-1185">Reference proteome</keyword>
<dbReference type="SUPFAM" id="SSF53448">
    <property type="entry name" value="Nucleotide-diphospho-sugar transferases"/>
    <property type="match status" value="1"/>
</dbReference>
<evidence type="ECO:0000256" key="1">
    <source>
        <dbReference type="SAM" id="Phobius"/>
    </source>
</evidence>
<dbReference type="Proteomes" id="UP000789405">
    <property type="component" value="Unassembled WGS sequence"/>
</dbReference>
<keyword evidence="1" id="KW-0812">Transmembrane</keyword>
<evidence type="ECO:0000313" key="2">
    <source>
        <dbReference type="EMBL" id="CAG8721971.1"/>
    </source>
</evidence>
<proteinExistence type="predicted"/>
<keyword evidence="1" id="KW-1133">Transmembrane helix</keyword>
<comment type="caution">
    <text evidence="2">The sequence shown here is derived from an EMBL/GenBank/DDBJ whole genome shotgun (WGS) entry which is preliminary data.</text>
</comment>
<accession>A0A9N9NCD9</accession>